<dbReference type="EMBL" id="BMXG01000023">
    <property type="protein sequence ID" value="GHC10436.1"/>
    <property type="molecule type" value="Genomic_DNA"/>
</dbReference>
<name>A0A8J3DKI3_9BACT</name>
<accession>A0A8J3DKI3</accession>
<dbReference type="InterPro" id="IPR007263">
    <property type="entry name" value="DCC1-like"/>
</dbReference>
<gene>
    <name evidence="1" type="ORF">GCM10007047_29730</name>
</gene>
<evidence type="ECO:0000313" key="1">
    <source>
        <dbReference type="EMBL" id="GHC10436.1"/>
    </source>
</evidence>
<dbReference type="RefSeq" id="WP_189516647.1">
    <property type="nucleotide sequence ID" value="NZ_BMXG01000023.1"/>
</dbReference>
<dbReference type="Proteomes" id="UP000642829">
    <property type="component" value="Unassembled WGS sequence"/>
</dbReference>
<reference evidence="1" key="1">
    <citation type="journal article" date="2014" name="Int. J. Syst. Evol. Microbiol.">
        <title>Complete genome sequence of Corynebacterium casei LMG S-19264T (=DSM 44701T), isolated from a smear-ripened cheese.</title>
        <authorList>
            <consortium name="US DOE Joint Genome Institute (JGI-PGF)"/>
            <person name="Walter F."/>
            <person name="Albersmeier A."/>
            <person name="Kalinowski J."/>
            <person name="Ruckert C."/>
        </authorList>
    </citation>
    <scope>NUCLEOTIDE SEQUENCE</scope>
    <source>
        <strain evidence="1">KCTC 12870</strain>
    </source>
</reference>
<organism evidence="1 2">
    <name type="scientific">Cerasicoccus arenae</name>
    <dbReference type="NCBI Taxonomy" id="424488"/>
    <lineage>
        <taxon>Bacteria</taxon>
        <taxon>Pseudomonadati</taxon>
        <taxon>Verrucomicrobiota</taxon>
        <taxon>Opitutia</taxon>
        <taxon>Puniceicoccales</taxon>
        <taxon>Cerasicoccaceae</taxon>
        <taxon>Cerasicoccus</taxon>
    </lineage>
</organism>
<evidence type="ECO:0000313" key="2">
    <source>
        <dbReference type="Proteomes" id="UP000642829"/>
    </source>
</evidence>
<dbReference type="GO" id="GO:0015035">
    <property type="term" value="F:protein-disulfide reductase activity"/>
    <property type="evidence" value="ECO:0007669"/>
    <property type="project" value="InterPro"/>
</dbReference>
<dbReference type="Pfam" id="PF04134">
    <property type="entry name" value="DCC1-like"/>
    <property type="match status" value="1"/>
</dbReference>
<proteinExistence type="predicted"/>
<dbReference type="AlphaFoldDB" id="A0A8J3DKI3"/>
<reference evidence="1" key="2">
    <citation type="submission" date="2020-09" db="EMBL/GenBank/DDBJ databases">
        <authorList>
            <person name="Sun Q."/>
            <person name="Kim S."/>
        </authorList>
    </citation>
    <scope>NUCLEOTIDE SEQUENCE</scope>
    <source>
        <strain evidence="1">KCTC 12870</strain>
    </source>
</reference>
<keyword evidence="2" id="KW-1185">Reference proteome</keyword>
<sequence>MDTQPKIDELTVFFDADCQICRRAHRWIARQPKFVRIKFLPLQTENLVERFPGIDQFDLREELTVLGPQGQIWQGLDGWLMVLWALEVWRGRAIEFAQPHWRPLARRLIVELSNNRYRLSSLLSNGDEDDLREVLAQPAPSCAQDNCELKVNP</sequence>
<protein>
    <recommendedName>
        <fullName evidence="3">DUF393 domain-containing protein</fullName>
    </recommendedName>
</protein>
<evidence type="ECO:0008006" key="3">
    <source>
        <dbReference type="Google" id="ProtNLM"/>
    </source>
</evidence>
<comment type="caution">
    <text evidence="1">The sequence shown here is derived from an EMBL/GenBank/DDBJ whole genome shotgun (WGS) entry which is preliminary data.</text>
</comment>